<dbReference type="Proteomes" id="UP000292372">
    <property type="component" value="Unassembled WGS sequence"/>
</dbReference>
<dbReference type="InterPro" id="IPR045619">
    <property type="entry name" value="DUF6443"/>
</dbReference>
<dbReference type="Gene3D" id="2.180.10.10">
    <property type="entry name" value="RHS repeat-associated core"/>
    <property type="match status" value="2"/>
</dbReference>
<dbReference type="OrthoDB" id="2972467at2"/>
<dbReference type="Gene3D" id="2.170.16.10">
    <property type="entry name" value="Hedgehog/Intein (Hint) domain"/>
    <property type="match status" value="1"/>
</dbReference>
<organism evidence="2 3">
    <name type="scientific">Hyunsoonleella pacifica</name>
    <dbReference type="NCBI Taxonomy" id="1080224"/>
    <lineage>
        <taxon>Bacteria</taxon>
        <taxon>Pseudomonadati</taxon>
        <taxon>Bacteroidota</taxon>
        <taxon>Flavobacteriia</taxon>
        <taxon>Flavobacteriales</taxon>
        <taxon>Flavobacteriaceae</taxon>
    </lineage>
</organism>
<dbReference type="CDD" id="cd00081">
    <property type="entry name" value="Hint"/>
    <property type="match status" value="1"/>
</dbReference>
<dbReference type="PROSITE" id="PS50817">
    <property type="entry name" value="INTEIN_N_TER"/>
    <property type="match status" value="1"/>
</dbReference>
<dbReference type="PANTHER" id="PTHR32305">
    <property type="match status" value="1"/>
</dbReference>
<name>A0A4Q9FR69_9FLAO</name>
<dbReference type="EMBL" id="SIRS01000002">
    <property type="protein sequence ID" value="TBN17890.1"/>
    <property type="molecule type" value="Genomic_DNA"/>
</dbReference>
<accession>A0A4Q9FR69</accession>
<dbReference type="InterPro" id="IPR002035">
    <property type="entry name" value="VWF_A"/>
</dbReference>
<gene>
    <name evidence="2" type="ORF">EYD46_06165</name>
</gene>
<dbReference type="InterPro" id="IPR003587">
    <property type="entry name" value="Hint_dom_N"/>
</dbReference>
<dbReference type="InterPro" id="IPR036844">
    <property type="entry name" value="Hint_dom_sf"/>
</dbReference>
<dbReference type="Gene3D" id="3.40.50.410">
    <property type="entry name" value="von Willebrand factor, type A domain"/>
    <property type="match status" value="1"/>
</dbReference>
<dbReference type="InterPro" id="IPR006141">
    <property type="entry name" value="Intein_N"/>
</dbReference>
<dbReference type="GO" id="GO:0016539">
    <property type="term" value="P:intein-mediated protein splicing"/>
    <property type="evidence" value="ECO:0007669"/>
    <property type="project" value="InterPro"/>
</dbReference>
<sequence>MRLHSLSFLKFVILALTLLNINVLISQNNIQEEPWISGNNIISTAQKTIEDSNFNAPNSESLNAFSYLKLKVNPDVAYAHAYTTTMVVDVYAMISPTVYETTPVSTTLEISYNPFGNVGNKKNIDLKGFENIRGLRAVITSITSTNDDTGVTINETPDNLELYLGFQSDFYQVLDLTAPTFNTSTLENNELVIEWYPKVGAVYYELEWTWLDNYDKAANGSDIDLTIKQFELNNTRIQTTNLNYRIPLVYDEGFIIYRVRAVGGSLIDKKVNIPGPWSSDDGTNYLTVEQWPGNNTGNGKWKILEEHAHENNKNWQFQASYAEDGKKKEVVSYFDGTLRNRQTVTKINSDDNAIVGEVIYDNQGRPAIEVLPTPADRNHPNQGNNLKFYPDFNLNIDGKIYTHHDFDWSTTTGDNCLVTTEEMSTLIGASAYYSPNSPTDVEKPFQSFVPDAKGYPFSQIQYTPDNTGRIKSKGGVGKQHQINYDLADHEMRYFYTTPTQDELNRLFGTTNVGNVLHYKKNIVIDPNGQVSISYIDPQGRTIATALAGEAPAITEGETQTNLLEPLSDVTANIHGDITTDILEKSNLNDVDTTVDKNRRRSTGNFPGLFDALIATKPVISSKENAGFTFNYSLKNLNDDYNFIASGCSTPYPLVYDLSISLKDECGAEKLITTVNNITELEAQSGTFYQSPDLDAILPVGTYQLSKQLTVNKETLNQYLEDYVTSITTEGEACYVPPIEPVADTTGCFQSCTECLNSLPINVDTYVIIELEAQYNTTTFSLGTGGENTASGTFNGVTVDVSWSGNPTNIAEVAFAISSKIAGYDLLVEACKSLPDENGVFGACDALNYATGGSLTLPSCSVYETNLREDIAPGGQYGNSEFTLIDIGGGISQNQVLDPLSVYNDSNTLLYNDNGVDNDWRHPIGGTYLDALGLPAKVRVIEVENELGVLTYSPEPIVDGNIINEDEEGLWISPQNLANVEDFIDLLGINDSWLDALLPYHPEYCYLEYLQEDCNIGTTNVLDYITNDGSTVTVDSDGYDAYIRSVKTFDDAYNNTGLFDTKNSIYGNSNGSIIKDPYFANHNALLLSVTTTATSNIRRSIMLNALNLRYENNGNNNMLETAYANIMCAGDPTCNGVNGVTPDYINANVDSEAQRNQIWEVYKGFYLGLKARIKATFLNAYAKNQGCYNVCIGNTEGSLSSVTNELAYYFTNGINNFANLGASDANQLCSSDNAPLFSEKEKRFKPANGDLYQDENELITNSGTDYQNYLDSGKCPLLFDLEYFLNGLIKQTDNNGLAYNFPTQTTIYNGTYVTKDLIDNLTNGNISDGLANGSSFTPSISGNELTINQGIYEILTLNLPTYVSTNLGLSWNDYDATATAGSKWVISGFYNFYYDDSEGSENDPANGIFAFQSNLIIRNIGTNEIVDYVIYGTTPIAIGECTIGGNVITANTDDPAAPGVNGDELGGPGELGAVFNSPTCENKDRFEISIRNLFNALNQTSQINAVVDLSTIPTYHNDSFLPDYLGDTSRTATWNNSSGYYAIEKNGIELLKLDTYFVDIHGVGAIDHFVNMELTTADGSNYDHMIIKTISANSDQVVTSSPITVSPSVICPCTVAFDEDLEETNIAFIVDASGSIDHIEEQWIKDGINNFIDDVVESRSNATISLIAMSDSTLPTQNYILEQNSSVSAEVTALRSWINTQYSGSGNRDFWSSGLQIVDSLSEVPDMIIIVSDGSCVEDISTMYKGYAANSKIYAFGQNGGSYFYNGTVNATLDSFDSFMQSLYTPDTAIVSSRPDDFWDTDYAPFNQFSDLFNRLDYLANNLGLCSHPCIPQTVAPVIRKDKYDLWFGANGMNFSVGYDMDDDADQDLVSGLVTDYYFTDNYLEADFYNMNFEYLVDSYLYYTKDVFQINTTAHPQFLTLSQFGDTNLNYGFNEINTVIDDYKLYVDSTSYNGENWQEYVNNIWMLSNNGICPPAPMMPKEEITIDPDTIDNQCETFAINVSATFTEDLYQSYVNTLKEDFKRNYINKAMNNAIENFTMDYSDKEYQYTLYYYDQAGNLVQTVAPEGVNRGNPDNHTFKTQYRYNSLNQLVWQSTPDGGETRFAYDELGRIIASQNALQLENSTSINTLISYTLYDGLGRITEAGQGHLNDQYIINDIGKLDLLIGGNIIDKNDALVALFTKTEQVTKTMYSTQSALAEDEEFIQNNLRNRVSAVVYIDDSTSGLDCNNAIFYDYDIHGNVKKMGYYIFLGADAEKKIKTTEYDYDLISGNVNQVTYQKGENDQFIHRYEYDADNRITLVKTSKDGVLWETDASYEYYAHGPLARTVLGEQKVQGLDYAYTIQGWLKGVNGENAGVNDMGNDNGTLSAKDAFAYSLNYFSGDYAPITATNPFTLAENGSNVNNKNLYNGNIKTMVTSLIDLNENPLAVLQNNYAYDQLNRINSMKSYNGSALAYESGYEYDRNGNLTSLQRFVGGTAMDNLSYNYNYNEDGSLLDKYSPLRNNKLYSVNDDVSLNAFENIDIDNQNNQGSLIASGELNNANYQYDAIGQLTKDVAEGISNINWRVDGKVERIEKTDGTTIIFEYDGLGNRISKTHVPLGNTNDATYTYYLRDAQGNVMAVYHKGLIETTTSIPTDYYLPSGTVHTGVEIIEAPTNIFLTNYTAESGSNITVKAGNSIVINPNSHIKYGAVAHFFIDPNIILPTTSEIVGLKLSEHHIYGSSRLGMQQYVDDAILTDNEFVNSVGDKRYELTNHLGNVLSVISDRKLVKSGIFMPDVLTFNDYYPFGALLPNRHGQSDDYRYGYQGNEKDDEVKGEGKTYTSQFRTYDPRIGRYFTMDPYTTAFASHSPYSHALNNPITLVDKDGDFPKPSKFLADEFGLDLPPLAAGIMDGIIENIGWVSAITTGKLAVDIIRDPEQRKAFYEGIKSLVADPIGTLKSIGKEYMGLVERLANGTATDEDWYQLGYDGSGIIVGGGAKMFLKKLVRHGKSKMSRKAVRRMFDCACFTGETDVLTVSGYKDISEVNIGDKVWIYDADDKKLRLQEVSEKVKKNVKKLYQIQFEDNSLIEVSEDFTFLVDNKETKASELRINDIIILFNGKTIKIKGINILEGDFEVYDLNVVSN</sequence>
<dbReference type="PANTHER" id="PTHR32305:SF15">
    <property type="entry name" value="PROTEIN RHSA-RELATED"/>
    <property type="match status" value="1"/>
</dbReference>
<protein>
    <submittedName>
        <fullName evidence="2">VWA domain-containing protein</fullName>
    </submittedName>
</protein>
<reference evidence="2 3" key="1">
    <citation type="journal article" date="2015" name="Int. J. Syst. Evol. Microbiol.">
        <title>Hyunsoonleella pacifica sp. nov., isolated from seawater of South Pacific Gyre.</title>
        <authorList>
            <person name="Gao X."/>
            <person name="Zhang Z."/>
            <person name="Dai X."/>
            <person name="Zhang X.H."/>
        </authorList>
    </citation>
    <scope>NUCLEOTIDE SEQUENCE [LARGE SCALE GENOMIC DNA]</scope>
    <source>
        <strain evidence="2 3">SW033</strain>
    </source>
</reference>
<dbReference type="PROSITE" id="PS50234">
    <property type="entry name" value="VWFA"/>
    <property type="match status" value="1"/>
</dbReference>
<dbReference type="NCBIfam" id="TIGR03696">
    <property type="entry name" value="Rhs_assc_core"/>
    <property type="match status" value="1"/>
</dbReference>
<dbReference type="SUPFAM" id="SSF51294">
    <property type="entry name" value="Hedgehog/intein (Hint) domain"/>
    <property type="match status" value="1"/>
</dbReference>
<keyword evidence="3" id="KW-1185">Reference proteome</keyword>
<dbReference type="Pfam" id="PF20041">
    <property type="entry name" value="DUF6443"/>
    <property type="match status" value="1"/>
</dbReference>
<dbReference type="CDD" id="cd00198">
    <property type="entry name" value="vWFA"/>
    <property type="match status" value="1"/>
</dbReference>
<feature type="domain" description="VWFA" evidence="1">
    <location>
        <begin position="1624"/>
        <end position="1815"/>
    </location>
</feature>
<evidence type="ECO:0000313" key="3">
    <source>
        <dbReference type="Proteomes" id="UP000292372"/>
    </source>
</evidence>
<dbReference type="SUPFAM" id="SSF53300">
    <property type="entry name" value="vWA-like"/>
    <property type="match status" value="1"/>
</dbReference>
<evidence type="ECO:0000259" key="1">
    <source>
        <dbReference type="PROSITE" id="PS50234"/>
    </source>
</evidence>
<comment type="caution">
    <text evidence="2">The sequence shown here is derived from an EMBL/GenBank/DDBJ whole genome shotgun (WGS) entry which is preliminary data.</text>
</comment>
<proteinExistence type="predicted"/>
<dbReference type="SMART" id="SM00306">
    <property type="entry name" value="HintN"/>
    <property type="match status" value="1"/>
</dbReference>
<dbReference type="RefSeq" id="WP_130936180.1">
    <property type="nucleotide sequence ID" value="NZ_BMEE01000001.1"/>
</dbReference>
<dbReference type="InterPro" id="IPR050708">
    <property type="entry name" value="T6SS_VgrG/RHS"/>
</dbReference>
<evidence type="ECO:0000313" key="2">
    <source>
        <dbReference type="EMBL" id="TBN17890.1"/>
    </source>
</evidence>
<dbReference type="InterPro" id="IPR022385">
    <property type="entry name" value="Rhs_assc_core"/>
</dbReference>
<dbReference type="InterPro" id="IPR036465">
    <property type="entry name" value="vWFA_dom_sf"/>
</dbReference>